<gene>
    <name evidence="3" type="ORF">H7U32_05020</name>
</gene>
<evidence type="ECO:0000313" key="3">
    <source>
        <dbReference type="EMBL" id="MBM6699685.1"/>
    </source>
</evidence>
<dbReference type="PANTHER" id="PTHR33392">
    <property type="entry name" value="POLYISOPRENYL-TEICHOIC ACID--PEPTIDOGLYCAN TEICHOIC ACID TRANSFERASE TAGU"/>
    <property type="match status" value="1"/>
</dbReference>
<feature type="domain" description="Cell envelope-related transcriptional attenuator" evidence="2">
    <location>
        <begin position="72"/>
        <end position="216"/>
    </location>
</feature>
<dbReference type="Pfam" id="PF03816">
    <property type="entry name" value="LytR_cpsA_psr"/>
    <property type="match status" value="1"/>
</dbReference>
<dbReference type="AlphaFoldDB" id="A0A938WVQ3"/>
<proteinExistence type="inferred from homology"/>
<accession>A0A938WVQ3</accession>
<comment type="similarity">
    <text evidence="1">Belongs to the LytR/CpsA/Psr (LCP) family.</text>
</comment>
<dbReference type="NCBIfam" id="TIGR00350">
    <property type="entry name" value="lytR_cpsA_psr"/>
    <property type="match status" value="1"/>
</dbReference>
<evidence type="ECO:0000313" key="4">
    <source>
        <dbReference type="Proteomes" id="UP000718821"/>
    </source>
</evidence>
<organism evidence="3 4">
    <name type="scientific">Bifidobacterium pullorum subsp. saeculare</name>
    <dbReference type="NCBI Taxonomy" id="78257"/>
    <lineage>
        <taxon>Bacteria</taxon>
        <taxon>Bacillati</taxon>
        <taxon>Actinomycetota</taxon>
        <taxon>Actinomycetes</taxon>
        <taxon>Bifidobacteriales</taxon>
        <taxon>Bifidobacteriaceae</taxon>
        <taxon>Bifidobacterium</taxon>
    </lineage>
</organism>
<dbReference type="InterPro" id="IPR050922">
    <property type="entry name" value="LytR/CpsA/Psr_CW_biosynth"/>
</dbReference>
<dbReference type="InterPro" id="IPR004474">
    <property type="entry name" value="LytR_CpsA_psr"/>
</dbReference>
<dbReference type="Gene3D" id="3.40.630.190">
    <property type="entry name" value="LCP protein"/>
    <property type="match status" value="1"/>
</dbReference>
<evidence type="ECO:0000259" key="2">
    <source>
        <dbReference type="Pfam" id="PF03816"/>
    </source>
</evidence>
<reference evidence="3" key="2">
    <citation type="journal article" date="2021" name="Sci. Rep.">
        <title>The distribution of antibiotic resistance genes in chicken gut microbiota commensals.</title>
        <authorList>
            <person name="Juricova H."/>
            <person name="Matiasovicova J."/>
            <person name="Kubasova T."/>
            <person name="Cejkova D."/>
            <person name="Rychlik I."/>
        </authorList>
    </citation>
    <scope>NUCLEOTIDE SEQUENCE</scope>
    <source>
        <strain evidence="3">An836</strain>
    </source>
</reference>
<evidence type="ECO:0000256" key="1">
    <source>
        <dbReference type="ARBA" id="ARBA00006068"/>
    </source>
</evidence>
<comment type="caution">
    <text evidence="3">The sequence shown here is derived from an EMBL/GenBank/DDBJ whole genome shotgun (WGS) entry which is preliminary data.</text>
</comment>
<dbReference type="EMBL" id="JACLYU010000007">
    <property type="protein sequence ID" value="MBM6699685.1"/>
    <property type="molecule type" value="Genomic_DNA"/>
</dbReference>
<dbReference type="PANTHER" id="PTHR33392:SF6">
    <property type="entry name" value="POLYISOPRENYL-TEICHOIC ACID--PEPTIDOGLYCAN TEICHOIC ACID TRANSFERASE TAGU"/>
    <property type="match status" value="1"/>
</dbReference>
<protein>
    <submittedName>
        <fullName evidence="3">LCP family protein</fullName>
    </submittedName>
</protein>
<sequence length="341" mass="36107">MRRLAVACVVSLLCLLVIVPTLAAMWFVRSLDTSMRTDGGTTAELTPATSPDGTFYALVLGSDNRGNERYGRADSIMLVRVAPQDRQVDVVSIPRDMQVSIDGSDQPQKINAAYAQGGAALMVDTVSRFAGVPISHVAEVGFDGLTGLVDRLGGITVDVPQSFSGGNGGVALQAGRQTLNGKQALGFVRERYQVRGGDFSRAQAQRIVLTALVGKAFEQPVNELPGLIRDLAANLVTDMTVQDMVKLGLRFRGGAPRLTTAGCPSYSFSQDGVSYVGVEYAEWQDMMRRVDAGMGPNGQGDIPSEQQDDTLLGAASNAMSPKDYAGLVDQSLNSGDVLGAQ</sequence>
<dbReference type="Proteomes" id="UP000718821">
    <property type="component" value="Unassembled WGS sequence"/>
</dbReference>
<reference evidence="3" key="1">
    <citation type="submission" date="2020-08" db="EMBL/GenBank/DDBJ databases">
        <authorList>
            <person name="Cejkova D."/>
            <person name="Kubasova T."/>
            <person name="Jahodarova E."/>
            <person name="Rychlik I."/>
        </authorList>
    </citation>
    <scope>NUCLEOTIDE SEQUENCE</scope>
    <source>
        <strain evidence="3">An836</strain>
    </source>
</reference>
<name>A0A938WVQ3_9BIFI</name>
<keyword evidence="4" id="KW-1185">Reference proteome</keyword>